<feature type="compositionally biased region" description="Gly residues" evidence="1">
    <location>
        <begin position="378"/>
        <end position="388"/>
    </location>
</feature>
<feature type="transmembrane region" description="Helical" evidence="2">
    <location>
        <begin position="35"/>
        <end position="58"/>
    </location>
</feature>
<dbReference type="SUPFAM" id="SSF103473">
    <property type="entry name" value="MFS general substrate transporter"/>
    <property type="match status" value="1"/>
</dbReference>
<dbReference type="Gene3D" id="1.20.1250.20">
    <property type="entry name" value="MFS general substrate transporter like domains"/>
    <property type="match status" value="1"/>
</dbReference>
<dbReference type="AlphaFoldDB" id="A0A7W8F6P5"/>
<keyword evidence="2" id="KW-1133">Transmembrane helix</keyword>
<sequence>MTTRAAPSRPWTESWDPEDEDFWERGGKHIARRNLTVTVLSGHLALSVWGMWSALLLFGSPGTGPAYGPGGAFLLVAAPVAAGAALRWAGSRGRRAPGPVDRPGGRARVVLGTAALLPPALAAAWLVQRPGTPLWTLLIVAATAGAGGGTLPAVGARHLASLYPHRERGLAPGVGGGLSGVVTAQALGLLVIAAAGESGPAYVAVALLPPVALVAAAAALLMDDPVPLRPARVLRVVPPVRPRAVAPRRARWAAALRAGTSGALLGHCLAFGLVLRSEFGCSPRRAAAYALLGALLGRAARSLGGRAPGPRTAGRAVLAGTLGMAVTAALLPTVGGTCGGFAAGFTALCVCGGVGAGALSRTADDVDGRAGSGVRDVAGGGRRNGRGGVMDSDPTAYGHAGTGLRDAIGDGRRNSPGGAMNSNPTAYGRTGTGLHDAIGDGRRNSPGGAMNSNPTAYGRTGTSLHDVTENSRRNGPSGVMNSDPTTYSRAGTGLPGVIRDGRRSRGIAGGGPRVADAFGAVVVLLTFAACYAGPSGGGSAAPALRGLACVHGVCAVLAWAVDRRRGASAGPGREPARAHTDVPRRGTVLPGVTGASP</sequence>
<dbReference type="EMBL" id="JACHJF010000053">
    <property type="protein sequence ID" value="MBB5123245.1"/>
    <property type="molecule type" value="Genomic_DNA"/>
</dbReference>
<evidence type="ECO:0000313" key="4">
    <source>
        <dbReference type="Proteomes" id="UP000528608"/>
    </source>
</evidence>
<protein>
    <submittedName>
        <fullName evidence="3">Nitrate/nitrite transporter NarK</fullName>
    </submittedName>
</protein>
<feature type="region of interest" description="Disordered" evidence="1">
    <location>
        <begin position="566"/>
        <end position="597"/>
    </location>
</feature>
<name>A0A7W8F6P5_STREU</name>
<feature type="compositionally biased region" description="Polar residues" evidence="1">
    <location>
        <begin position="479"/>
        <end position="489"/>
    </location>
</feature>
<reference evidence="3 4" key="1">
    <citation type="submission" date="2020-08" db="EMBL/GenBank/DDBJ databases">
        <title>Genomic Encyclopedia of Type Strains, Phase III (KMG-III): the genomes of soil and plant-associated and newly described type strains.</title>
        <authorList>
            <person name="Whitman W."/>
        </authorList>
    </citation>
    <scope>NUCLEOTIDE SEQUENCE [LARGE SCALE GENOMIC DNA]</scope>
    <source>
        <strain evidence="3 4">CECT 3259</strain>
    </source>
</reference>
<evidence type="ECO:0000313" key="3">
    <source>
        <dbReference type="EMBL" id="MBB5123245.1"/>
    </source>
</evidence>
<feature type="transmembrane region" description="Helical" evidence="2">
    <location>
        <begin position="134"/>
        <end position="154"/>
    </location>
</feature>
<gene>
    <name evidence="3" type="ORF">FHS36_006725</name>
</gene>
<accession>A0A7W8F6P5</accession>
<feature type="transmembrane region" description="Helical" evidence="2">
    <location>
        <begin position="174"/>
        <end position="195"/>
    </location>
</feature>
<evidence type="ECO:0000256" key="2">
    <source>
        <dbReference type="SAM" id="Phobius"/>
    </source>
</evidence>
<keyword evidence="2" id="KW-0472">Membrane</keyword>
<feature type="transmembrane region" description="Helical" evidence="2">
    <location>
        <begin position="70"/>
        <end position="89"/>
    </location>
</feature>
<dbReference type="OrthoDB" id="9771451at2"/>
<proteinExistence type="predicted"/>
<feature type="transmembrane region" description="Helical" evidence="2">
    <location>
        <begin position="109"/>
        <end position="128"/>
    </location>
</feature>
<feature type="compositionally biased region" description="Polar residues" evidence="1">
    <location>
        <begin position="450"/>
        <end position="465"/>
    </location>
</feature>
<organism evidence="3 4">
    <name type="scientific">Streptomyces eurocidicus</name>
    <name type="common">Streptoverticillium eurocidicus</name>
    <dbReference type="NCBI Taxonomy" id="66423"/>
    <lineage>
        <taxon>Bacteria</taxon>
        <taxon>Bacillati</taxon>
        <taxon>Actinomycetota</taxon>
        <taxon>Actinomycetes</taxon>
        <taxon>Kitasatosporales</taxon>
        <taxon>Streptomycetaceae</taxon>
        <taxon>Streptomyces</taxon>
    </lineage>
</organism>
<feature type="transmembrane region" description="Helical" evidence="2">
    <location>
        <begin position="252"/>
        <end position="274"/>
    </location>
</feature>
<dbReference type="RefSeq" id="WP_102919130.1">
    <property type="nucleotide sequence ID" value="NZ_JACHJF010000053.1"/>
</dbReference>
<comment type="caution">
    <text evidence="3">The sequence shown here is derived from an EMBL/GenBank/DDBJ whole genome shotgun (WGS) entry which is preliminary data.</text>
</comment>
<dbReference type="Proteomes" id="UP000528608">
    <property type="component" value="Unassembled WGS sequence"/>
</dbReference>
<feature type="transmembrane region" description="Helical" evidence="2">
    <location>
        <begin position="201"/>
        <end position="222"/>
    </location>
</feature>
<keyword evidence="2" id="KW-0812">Transmembrane</keyword>
<evidence type="ECO:0000256" key="1">
    <source>
        <dbReference type="SAM" id="MobiDB-lite"/>
    </source>
</evidence>
<dbReference type="InterPro" id="IPR036259">
    <property type="entry name" value="MFS_trans_sf"/>
</dbReference>
<feature type="compositionally biased region" description="Basic and acidic residues" evidence="1">
    <location>
        <begin position="574"/>
        <end position="584"/>
    </location>
</feature>
<feature type="region of interest" description="Disordered" evidence="1">
    <location>
        <begin position="365"/>
        <end position="510"/>
    </location>
</feature>